<feature type="transmembrane region" description="Helical" evidence="1">
    <location>
        <begin position="120"/>
        <end position="138"/>
    </location>
</feature>
<feature type="transmembrane region" description="Helical" evidence="1">
    <location>
        <begin position="376"/>
        <end position="394"/>
    </location>
</feature>
<comment type="caution">
    <text evidence="2">The sequence shown here is derived from an EMBL/GenBank/DDBJ whole genome shotgun (WGS) entry which is preliminary data.</text>
</comment>
<feature type="transmembrane region" description="Helical" evidence="1">
    <location>
        <begin position="92"/>
        <end position="111"/>
    </location>
</feature>
<gene>
    <name evidence="2" type="ORF">ACFS5N_09840</name>
</gene>
<reference evidence="3" key="1">
    <citation type="journal article" date="2019" name="Int. J. Syst. Evol. Microbiol.">
        <title>The Global Catalogue of Microorganisms (GCM) 10K type strain sequencing project: providing services to taxonomists for standard genome sequencing and annotation.</title>
        <authorList>
            <consortium name="The Broad Institute Genomics Platform"/>
            <consortium name="The Broad Institute Genome Sequencing Center for Infectious Disease"/>
            <person name="Wu L."/>
            <person name="Ma J."/>
        </authorList>
    </citation>
    <scope>NUCLEOTIDE SEQUENCE [LARGE SCALE GENOMIC DNA]</scope>
    <source>
        <strain evidence="3">KCTC 22437</strain>
    </source>
</reference>
<protein>
    <recommendedName>
        <fullName evidence="4">Mannosyltransferase PIG-V</fullName>
    </recommendedName>
</protein>
<dbReference type="Proteomes" id="UP001597557">
    <property type="component" value="Unassembled WGS sequence"/>
</dbReference>
<dbReference type="EMBL" id="JBHUPD010000002">
    <property type="protein sequence ID" value="MFD2872770.1"/>
    <property type="molecule type" value="Genomic_DNA"/>
</dbReference>
<feature type="transmembrane region" description="Helical" evidence="1">
    <location>
        <begin position="158"/>
        <end position="183"/>
    </location>
</feature>
<keyword evidence="1" id="KW-0472">Membrane</keyword>
<feature type="transmembrane region" description="Helical" evidence="1">
    <location>
        <begin position="353"/>
        <end position="370"/>
    </location>
</feature>
<accession>A0ABW5YBX7</accession>
<dbReference type="RefSeq" id="WP_377184824.1">
    <property type="nucleotide sequence ID" value="NZ_JBHUPD010000002.1"/>
</dbReference>
<feature type="transmembrane region" description="Helical" evidence="1">
    <location>
        <begin position="289"/>
        <end position="308"/>
    </location>
</feature>
<proteinExistence type="predicted"/>
<feature type="transmembrane region" description="Helical" evidence="1">
    <location>
        <begin position="406"/>
        <end position="428"/>
    </location>
</feature>
<evidence type="ECO:0000256" key="1">
    <source>
        <dbReference type="SAM" id="Phobius"/>
    </source>
</evidence>
<evidence type="ECO:0000313" key="2">
    <source>
        <dbReference type="EMBL" id="MFD2872770.1"/>
    </source>
</evidence>
<feature type="transmembrane region" description="Helical" evidence="1">
    <location>
        <begin position="257"/>
        <end position="280"/>
    </location>
</feature>
<keyword evidence="1" id="KW-1133">Transmembrane helix</keyword>
<evidence type="ECO:0008006" key="4">
    <source>
        <dbReference type="Google" id="ProtNLM"/>
    </source>
</evidence>
<feature type="transmembrane region" description="Helical" evidence="1">
    <location>
        <begin position="15"/>
        <end position="37"/>
    </location>
</feature>
<organism evidence="2 3">
    <name type="scientific">Mucilaginibacter ximonensis</name>
    <dbReference type="NCBI Taxonomy" id="538021"/>
    <lineage>
        <taxon>Bacteria</taxon>
        <taxon>Pseudomonadati</taxon>
        <taxon>Bacteroidota</taxon>
        <taxon>Sphingobacteriia</taxon>
        <taxon>Sphingobacteriales</taxon>
        <taxon>Sphingobacteriaceae</taxon>
        <taxon>Mucilaginibacter</taxon>
    </lineage>
</organism>
<feature type="transmembrane region" description="Helical" evidence="1">
    <location>
        <begin position="204"/>
        <end position="222"/>
    </location>
</feature>
<evidence type="ECO:0000313" key="3">
    <source>
        <dbReference type="Proteomes" id="UP001597557"/>
    </source>
</evidence>
<sequence>MYSITQFLTSKKNRAFTTIIFHVAIVLTVYGFLHVFYQSKYVAPTPNNLIRCDAYWYYTIKEFGYLYTQDSASNLAFFPLFPLVWRLTGLDILLISVFNLIIFCFSLAFLLKEQKLHHNIILLLLSFPSFIFFAVPYSESLFFLFCTLIVTGYKKDSIWLLCIGLFGAALTRSVCVIFVPAIILCELLNYGSKKTLRLRFLQTVYKLWASLGGLFLAGVYMARNDGKWFYFIELQKYWRRHWIIPQFPLTTIAANRVLGLDGIAFTCGVLAIFFIVRWVLAHITKKKPLLLSAVNQSVLFSALYIAGVTILDTSFSFNLGKSTSIWSINRHVMCTPFTLIFVIYLYQGFSPKLKEGVILILLTLFGFFFTGVYQHFNLNVLCFYSLFFLVFYLLKYYPFLNNYFVLYYSLAVFMQASFYSDFLNSAWIG</sequence>
<feature type="transmembrane region" description="Helical" evidence="1">
    <location>
        <begin position="328"/>
        <end position="346"/>
    </location>
</feature>
<name>A0ABW5YBX7_9SPHI</name>
<keyword evidence="3" id="KW-1185">Reference proteome</keyword>
<keyword evidence="1" id="KW-0812">Transmembrane</keyword>